<dbReference type="CDD" id="cd11062">
    <property type="entry name" value="CYP58-like"/>
    <property type="match status" value="1"/>
</dbReference>
<evidence type="ECO:0000256" key="6">
    <source>
        <dbReference type="PIRSR" id="PIRSR602401-1"/>
    </source>
</evidence>
<comment type="caution">
    <text evidence="8">The sequence shown here is derived from an EMBL/GenBank/DDBJ whole genome shotgun (WGS) entry which is preliminary data.</text>
</comment>
<comment type="similarity">
    <text evidence="2 7">Belongs to the cytochrome P450 family.</text>
</comment>
<keyword evidence="9" id="KW-1185">Reference proteome</keyword>
<keyword evidence="6 7" id="KW-0349">Heme</keyword>
<dbReference type="AlphaFoldDB" id="A0A9W9F878"/>
<keyword evidence="5 6" id="KW-0408">Iron</keyword>
<dbReference type="GO" id="GO:0004497">
    <property type="term" value="F:monooxygenase activity"/>
    <property type="evidence" value="ECO:0007669"/>
    <property type="project" value="UniProtKB-KW"/>
</dbReference>
<dbReference type="GO" id="GO:0005506">
    <property type="term" value="F:iron ion binding"/>
    <property type="evidence" value="ECO:0007669"/>
    <property type="project" value="InterPro"/>
</dbReference>
<dbReference type="InterPro" id="IPR002401">
    <property type="entry name" value="Cyt_P450_E_grp-I"/>
</dbReference>
<reference evidence="8" key="2">
    <citation type="journal article" date="2023" name="IMA Fungus">
        <title>Comparative genomic study of the Penicillium genus elucidates a diverse pangenome and 15 lateral gene transfer events.</title>
        <authorList>
            <person name="Petersen C."/>
            <person name="Sorensen T."/>
            <person name="Nielsen M.R."/>
            <person name="Sondergaard T.E."/>
            <person name="Sorensen J.L."/>
            <person name="Fitzpatrick D.A."/>
            <person name="Frisvad J.C."/>
            <person name="Nielsen K.L."/>
        </authorList>
    </citation>
    <scope>NUCLEOTIDE SEQUENCE</scope>
    <source>
        <strain evidence="8">IBT 34128</strain>
    </source>
</reference>
<keyword evidence="4 7" id="KW-0560">Oxidoreductase</keyword>
<dbReference type="EMBL" id="JAPMSZ010000007">
    <property type="protein sequence ID" value="KAJ5095320.1"/>
    <property type="molecule type" value="Genomic_DNA"/>
</dbReference>
<feature type="binding site" description="axial binding residue" evidence="6">
    <location>
        <position position="469"/>
    </location>
    <ligand>
        <name>heme</name>
        <dbReference type="ChEBI" id="CHEBI:30413"/>
    </ligand>
    <ligandPart>
        <name>Fe</name>
        <dbReference type="ChEBI" id="CHEBI:18248"/>
    </ligandPart>
</feature>
<organism evidence="8 9">
    <name type="scientific">Penicillium alfredii</name>
    <dbReference type="NCBI Taxonomy" id="1506179"/>
    <lineage>
        <taxon>Eukaryota</taxon>
        <taxon>Fungi</taxon>
        <taxon>Dikarya</taxon>
        <taxon>Ascomycota</taxon>
        <taxon>Pezizomycotina</taxon>
        <taxon>Eurotiomycetes</taxon>
        <taxon>Eurotiomycetidae</taxon>
        <taxon>Eurotiales</taxon>
        <taxon>Aspergillaceae</taxon>
        <taxon>Penicillium</taxon>
    </lineage>
</organism>
<evidence type="ECO:0000256" key="1">
    <source>
        <dbReference type="ARBA" id="ARBA00001971"/>
    </source>
</evidence>
<evidence type="ECO:0000256" key="7">
    <source>
        <dbReference type="RuleBase" id="RU000461"/>
    </source>
</evidence>
<evidence type="ECO:0000313" key="8">
    <source>
        <dbReference type="EMBL" id="KAJ5095320.1"/>
    </source>
</evidence>
<name>A0A9W9F878_9EURO</name>
<dbReference type="Pfam" id="PF00067">
    <property type="entry name" value="p450"/>
    <property type="match status" value="1"/>
</dbReference>
<evidence type="ECO:0000256" key="4">
    <source>
        <dbReference type="ARBA" id="ARBA00023002"/>
    </source>
</evidence>
<comment type="cofactor">
    <cofactor evidence="1 6">
        <name>heme</name>
        <dbReference type="ChEBI" id="CHEBI:30413"/>
    </cofactor>
</comment>
<sequence>MDVINSTWVFPGPCDEVLPEMRGNTMDRAPGLLLGAISLYLFCKYTKRVYFHPLSGIPGPTLAAATHLYEAYHNIIGEGLFKKYIPMHKRYTRGSDSPVVRIGTNHVHIGDPNYYHTIYNTGMDYHKDHELYKGLGVDGSILTITDPAEHKQYRSIVSPLFSKQAADNEGPTLSLVLDKAMESVARQGRENRPTVIQRVYRAIAADMASHLLFGRSLGLIESSPDADHYHSFMRSIDRFTAITWPRLYYPVINWIIDSFPTFVVDKLQPGLRSLQELFEGWLNETIAAHDLGKPIEGRSTYFDLMVTARRKRGEDLRPEQLFDDLLNYIIAGMEATSYVLSFGTYALLRNPRVKAKLEAELVEAQPFIRDLDHRKIMALPYLTAVVKECLRLSNTVPGFLPRRVPKNGVDIGGYHIPGGTRISMVHPVVELNEEIFPSPNEFLPERWMGSDSQDLEKWNVAFSRGRRQCIAKNLAYLMLYSILAVQFSRFDMELFETTPKDMEIVDQFAPILKGVVKIKVNKDRWAASNPSGVA</sequence>
<dbReference type="GeneID" id="81394426"/>
<keyword evidence="3 6" id="KW-0479">Metal-binding</keyword>
<evidence type="ECO:0000256" key="2">
    <source>
        <dbReference type="ARBA" id="ARBA00010617"/>
    </source>
</evidence>
<keyword evidence="7" id="KW-0503">Monooxygenase</keyword>
<dbReference type="SUPFAM" id="SSF48264">
    <property type="entry name" value="Cytochrome P450"/>
    <property type="match status" value="1"/>
</dbReference>
<dbReference type="OrthoDB" id="3945418at2759"/>
<evidence type="ECO:0000256" key="3">
    <source>
        <dbReference type="ARBA" id="ARBA00022723"/>
    </source>
</evidence>
<dbReference type="PRINTS" id="PR00385">
    <property type="entry name" value="P450"/>
</dbReference>
<accession>A0A9W9F878</accession>
<dbReference type="Proteomes" id="UP001141434">
    <property type="component" value="Unassembled WGS sequence"/>
</dbReference>
<dbReference type="PANTHER" id="PTHR24305">
    <property type="entry name" value="CYTOCHROME P450"/>
    <property type="match status" value="1"/>
</dbReference>
<dbReference type="GO" id="GO:0016705">
    <property type="term" value="F:oxidoreductase activity, acting on paired donors, with incorporation or reduction of molecular oxygen"/>
    <property type="evidence" value="ECO:0007669"/>
    <property type="project" value="InterPro"/>
</dbReference>
<dbReference type="PANTHER" id="PTHR24305:SF166">
    <property type="entry name" value="CYTOCHROME P450 12A4, MITOCHONDRIAL-RELATED"/>
    <property type="match status" value="1"/>
</dbReference>
<reference evidence="8" key="1">
    <citation type="submission" date="2022-11" db="EMBL/GenBank/DDBJ databases">
        <authorList>
            <person name="Petersen C."/>
        </authorList>
    </citation>
    <scope>NUCLEOTIDE SEQUENCE</scope>
    <source>
        <strain evidence="8">IBT 34128</strain>
    </source>
</reference>
<dbReference type="PRINTS" id="PR00463">
    <property type="entry name" value="EP450I"/>
</dbReference>
<dbReference type="InterPro" id="IPR050121">
    <property type="entry name" value="Cytochrome_P450_monoxygenase"/>
</dbReference>
<evidence type="ECO:0000313" key="9">
    <source>
        <dbReference type="Proteomes" id="UP001141434"/>
    </source>
</evidence>
<dbReference type="Gene3D" id="1.10.630.10">
    <property type="entry name" value="Cytochrome P450"/>
    <property type="match status" value="1"/>
</dbReference>
<dbReference type="PROSITE" id="PS00086">
    <property type="entry name" value="CYTOCHROME_P450"/>
    <property type="match status" value="1"/>
</dbReference>
<protein>
    <recommendedName>
        <fullName evidence="10">Cytochrome P450</fullName>
    </recommendedName>
</protein>
<proteinExistence type="inferred from homology"/>
<gene>
    <name evidence="8" type="ORF">NUU61_004676</name>
</gene>
<evidence type="ECO:0000256" key="5">
    <source>
        <dbReference type="ARBA" id="ARBA00023004"/>
    </source>
</evidence>
<dbReference type="RefSeq" id="XP_056510871.1">
    <property type="nucleotide sequence ID" value="XM_056655258.1"/>
</dbReference>
<dbReference type="GO" id="GO:0043386">
    <property type="term" value="P:mycotoxin biosynthetic process"/>
    <property type="evidence" value="ECO:0007669"/>
    <property type="project" value="UniProtKB-ARBA"/>
</dbReference>
<dbReference type="InterPro" id="IPR036396">
    <property type="entry name" value="Cyt_P450_sf"/>
</dbReference>
<dbReference type="GO" id="GO:0020037">
    <property type="term" value="F:heme binding"/>
    <property type="evidence" value="ECO:0007669"/>
    <property type="project" value="InterPro"/>
</dbReference>
<dbReference type="InterPro" id="IPR017972">
    <property type="entry name" value="Cyt_P450_CS"/>
</dbReference>
<evidence type="ECO:0008006" key="10">
    <source>
        <dbReference type="Google" id="ProtNLM"/>
    </source>
</evidence>
<dbReference type="InterPro" id="IPR001128">
    <property type="entry name" value="Cyt_P450"/>
</dbReference>